<evidence type="ECO:0000256" key="1">
    <source>
        <dbReference type="ARBA" id="ARBA00004141"/>
    </source>
</evidence>
<dbReference type="PANTHER" id="PTHR31465">
    <property type="entry name" value="PROTEIN RTA1-RELATED"/>
    <property type="match status" value="1"/>
</dbReference>
<dbReference type="AlphaFoldDB" id="A0A0C2WCJ6"/>
<evidence type="ECO:0008006" key="8">
    <source>
        <dbReference type="Google" id="ProtNLM"/>
    </source>
</evidence>
<evidence type="ECO:0000256" key="5">
    <source>
        <dbReference type="SAM" id="Phobius"/>
    </source>
</evidence>
<organism evidence="6 7">
    <name type="scientific">Serendipita vermifera MAFF 305830</name>
    <dbReference type="NCBI Taxonomy" id="933852"/>
    <lineage>
        <taxon>Eukaryota</taxon>
        <taxon>Fungi</taxon>
        <taxon>Dikarya</taxon>
        <taxon>Basidiomycota</taxon>
        <taxon>Agaricomycotina</taxon>
        <taxon>Agaricomycetes</taxon>
        <taxon>Sebacinales</taxon>
        <taxon>Serendipitaceae</taxon>
        <taxon>Serendipita</taxon>
    </lineage>
</organism>
<dbReference type="GO" id="GO:0000324">
    <property type="term" value="C:fungal-type vacuole"/>
    <property type="evidence" value="ECO:0007669"/>
    <property type="project" value="TreeGrafter"/>
</dbReference>
<accession>A0A0C2WCJ6</accession>
<proteinExistence type="predicted"/>
<comment type="subcellular location">
    <subcellularLocation>
        <location evidence="1">Membrane</location>
        <topology evidence="1">Multi-pass membrane protein</topology>
    </subcellularLocation>
</comment>
<reference evidence="6 7" key="1">
    <citation type="submission" date="2014-04" db="EMBL/GenBank/DDBJ databases">
        <authorList>
            <consortium name="DOE Joint Genome Institute"/>
            <person name="Kuo A."/>
            <person name="Zuccaro A."/>
            <person name="Kohler A."/>
            <person name="Nagy L.G."/>
            <person name="Floudas D."/>
            <person name="Copeland A."/>
            <person name="Barry K.W."/>
            <person name="Cichocki N."/>
            <person name="Veneault-Fourrey C."/>
            <person name="LaButti K."/>
            <person name="Lindquist E.A."/>
            <person name="Lipzen A."/>
            <person name="Lundell T."/>
            <person name="Morin E."/>
            <person name="Murat C."/>
            <person name="Sun H."/>
            <person name="Tunlid A."/>
            <person name="Henrissat B."/>
            <person name="Grigoriev I.V."/>
            <person name="Hibbett D.S."/>
            <person name="Martin F."/>
            <person name="Nordberg H.P."/>
            <person name="Cantor M.N."/>
            <person name="Hua S.X."/>
        </authorList>
    </citation>
    <scope>NUCLEOTIDE SEQUENCE [LARGE SCALE GENOMIC DNA]</scope>
    <source>
        <strain evidence="6 7">MAFF 305830</strain>
    </source>
</reference>
<evidence type="ECO:0000256" key="3">
    <source>
        <dbReference type="ARBA" id="ARBA00022989"/>
    </source>
</evidence>
<dbReference type="STRING" id="933852.A0A0C2WCJ6"/>
<feature type="transmembrane region" description="Helical" evidence="5">
    <location>
        <begin position="121"/>
        <end position="142"/>
    </location>
</feature>
<evidence type="ECO:0000313" key="7">
    <source>
        <dbReference type="Proteomes" id="UP000054097"/>
    </source>
</evidence>
<evidence type="ECO:0000313" key="6">
    <source>
        <dbReference type="EMBL" id="KIM24163.1"/>
    </source>
</evidence>
<name>A0A0C2WCJ6_SERVB</name>
<evidence type="ECO:0000256" key="4">
    <source>
        <dbReference type="ARBA" id="ARBA00023136"/>
    </source>
</evidence>
<protein>
    <recommendedName>
        <fullName evidence="8">RTA1 like protein</fullName>
    </recommendedName>
</protein>
<dbReference type="OrthoDB" id="3358017at2759"/>
<feature type="transmembrane region" description="Helical" evidence="5">
    <location>
        <begin position="20"/>
        <end position="39"/>
    </location>
</feature>
<keyword evidence="2 5" id="KW-0812">Transmembrane</keyword>
<dbReference type="GO" id="GO:0005886">
    <property type="term" value="C:plasma membrane"/>
    <property type="evidence" value="ECO:0007669"/>
    <property type="project" value="TreeGrafter"/>
</dbReference>
<dbReference type="Proteomes" id="UP000054097">
    <property type="component" value="Unassembled WGS sequence"/>
</dbReference>
<feature type="transmembrane region" description="Helical" evidence="5">
    <location>
        <begin position="51"/>
        <end position="72"/>
    </location>
</feature>
<evidence type="ECO:0000256" key="2">
    <source>
        <dbReference type="ARBA" id="ARBA00022692"/>
    </source>
</evidence>
<feature type="transmembrane region" description="Helical" evidence="5">
    <location>
        <begin position="220"/>
        <end position="238"/>
    </location>
</feature>
<dbReference type="PANTHER" id="PTHR31465:SF9">
    <property type="entry name" value="SPHINGOID LONG-CHAIN BASE TRANSPORTER RSB1"/>
    <property type="match status" value="1"/>
</dbReference>
<feature type="transmembrane region" description="Helical" evidence="5">
    <location>
        <begin position="84"/>
        <end position="109"/>
    </location>
</feature>
<keyword evidence="4 5" id="KW-0472">Membrane</keyword>
<dbReference type="HOGENOM" id="CLU_033465_6_0_1"/>
<feature type="transmembrane region" description="Helical" evidence="5">
    <location>
        <begin position="162"/>
        <end position="185"/>
    </location>
</feature>
<dbReference type="Pfam" id="PF04479">
    <property type="entry name" value="RTA1"/>
    <property type="match status" value="1"/>
</dbReference>
<reference evidence="7" key="2">
    <citation type="submission" date="2015-01" db="EMBL/GenBank/DDBJ databases">
        <title>Evolutionary Origins and Diversification of the Mycorrhizal Mutualists.</title>
        <authorList>
            <consortium name="DOE Joint Genome Institute"/>
            <consortium name="Mycorrhizal Genomics Consortium"/>
            <person name="Kohler A."/>
            <person name="Kuo A."/>
            <person name="Nagy L.G."/>
            <person name="Floudas D."/>
            <person name="Copeland A."/>
            <person name="Barry K.W."/>
            <person name="Cichocki N."/>
            <person name="Veneault-Fourrey C."/>
            <person name="LaButti K."/>
            <person name="Lindquist E.A."/>
            <person name="Lipzen A."/>
            <person name="Lundell T."/>
            <person name="Morin E."/>
            <person name="Murat C."/>
            <person name="Riley R."/>
            <person name="Ohm R."/>
            <person name="Sun H."/>
            <person name="Tunlid A."/>
            <person name="Henrissat B."/>
            <person name="Grigoriev I.V."/>
            <person name="Hibbett D.S."/>
            <person name="Martin F."/>
        </authorList>
    </citation>
    <scope>NUCLEOTIDE SEQUENCE [LARGE SCALE GENOMIC DNA]</scope>
    <source>
        <strain evidence="7">MAFF 305830</strain>
    </source>
</reference>
<gene>
    <name evidence="6" type="ORF">M408DRAFT_244350</name>
</gene>
<keyword evidence="7" id="KW-1185">Reference proteome</keyword>
<dbReference type="InterPro" id="IPR007568">
    <property type="entry name" value="RTA1"/>
</dbReference>
<sequence>MSSTTTPPPGEYTGSPYGYIPTEGVCITFIVLFSLSALLHTAQAIKWRTWYMLPTMVIGCIGETVGWSGRLWSSRSPPLMDPFLMQITSTIISPTFMSAANFTILGLIIRRLGVQYSRLSPAWYLIIFVTLDVAALTVQAIGGASASGAASRGENADAGARIMLWGIIVQMIALTAYVILGADFIRAYHFNKPVRALPKESVDTLQEKESHPNVNRNTRIMLVGLVINSVFLFIRTIYRTIELNEGWSGAIITNQLLFNVLDGMQIVCATYTFNILHPGYLLKVPQTDAPKDSA</sequence>
<dbReference type="EMBL" id="KN824327">
    <property type="protein sequence ID" value="KIM24163.1"/>
    <property type="molecule type" value="Genomic_DNA"/>
</dbReference>
<keyword evidence="3 5" id="KW-1133">Transmembrane helix</keyword>